<gene>
    <name evidence="3" type="ORF">KOR42_51880</name>
</gene>
<dbReference type="OrthoDB" id="7063962at2"/>
<protein>
    <submittedName>
        <fullName evidence="3">Uncharacterized protein</fullName>
    </submittedName>
</protein>
<dbReference type="SUPFAM" id="SSF50465">
    <property type="entry name" value="EF-Tu/eEF-1alpha/eIF2-gamma C-terminal domain"/>
    <property type="match status" value="1"/>
</dbReference>
<keyword evidence="4" id="KW-1185">Reference proteome</keyword>
<reference evidence="3 4" key="1">
    <citation type="submission" date="2019-02" db="EMBL/GenBank/DDBJ databases">
        <title>Deep-cultivation of Planctomycetes and their phenomic and genomic characterization uncovers novel biology.</title>
        <authorList>
            <person name="Wiegand S."/>
            <person name="Jogler M."/>
            <person name="Boedeker C."/>
            <person name="Pinto D."/>
            <person name="Vollmers J."/>
            <person name="Rivas-Marin E."/>
            <person name="Kohn T."/>
            <person name="Peeters S.H."/>
            <person name="Heuer A."/>
            <person name="Rast P."/>
            <person name="Oberbeckmann S."/>
            <person name="Bunk B."/>
            <person name="Jeske O."/>
            <person name="Meyerdierks A."/>
            <person name="Storesund J.E."/>
            <person name="Kallscheuer N."/>
            <person name="Luecker S."/>
            <person name="Lage O.M."/>
            <person name="Pohl T."/>
            <person name="Merkel B.J."/>
            <person name="Hornburger P."/>
            <person name="Mueller R.-W."/>
            <person name="Bruemmer F."/>
            <person name="Labrenz M."/>
            <person name="Spormann A.M."/>
            <person name="Op Den Camp H."/>
            <person name="Overmann J."/>
            <person name="Amann R."/>
            <person name="Jetten M.S.M."/>
            <person name="Mascher T."/>
            <person name="Medema M.H."/>
            <person name="Devos D.P."/>
            <person name="Kaster A.-K."/>
            <person name="Ovreas L."/>
            <person name="Rohde M."/>
            <person name="Galperin M.Y."/>
            <person name="Jogler C."/>
        </authorList>
    </citation>
    <scope>NUCLEOTIDE SEQUENCE [LARGE SCALE GENOMIC DNA]</scope>
    <source>
        <strain evidence="3 4">KOR42</strain>
    </source>
</reference>
<name>A0A5C5VK32_9PLAN</name>
<dbReference type="Proteomes" id="UP000317243">
    <property type="component" value="Unassembled WGS sequence"/>
</dbReference>
<dbReference type="GO" id="GO:0005525">
    <property type="term" value="F:GTP binding"/>
    <property type="evidence" value="ECO:0007669"/>
    <property type="project" value="UniProtKB-KW"/>
</dbReference>
<evidence type="ECO:0000313" key="4">
    <source>
        <dbReference type="Proteomes" id="UP000317243"/>
    </source>
</evidence>
<evidence type="ECO:0000256" key="1">
    <source>
        <dbReference type="ARBA" id="ARBA00022741"/>
    </source>
</evidence>
<dbReference type="AlphaFoldDB" id="A0A5C5VK32"/>
<proteinExistence type="predicted"/>
<dbReference type="InterPro" id="IPR009001">
    <property type="entry name" value="Transl_elong_EF1A/Init_IF2_C"/>
</dbReference>
<accession>A0A5C5VK32</accession>
<evidence type="ECO:0000256" key="2">
    <source>
        <dbReference type="ARBA" id="ARBA00023134"/>
    </source>
</evidence>
<evidence type="ECO:0000313" key="3">
    <source>
        <dbReference type="EMBL" id="TWT38307.1"/>
    </source>
</evidence>
<keyword evidence="2" id="KW-0342">GTP-binding</keyword>
<dbReference type="Gene3D" id="2.40.30.10">
    <property type="entry name" value="Translation factors"/>
    <property type="match status" value="1"/>
</dbReference>
<comment type="caution">
    <text evidence="3">The sequence shown here is derived from an EMBL/GenBank/DDBJ whole genome shotgun (WGS) entry which is preliminary data.</text>
</comment>
<dbReference type="EMBL" id="SIHI01000070">
    <property type="protein sequence ID" value="TWT38307.1"/>
    <property type="molecule type" value="Genomic_DNA"/>
</dbReference>
<sequence length="107" mass="11835">MDVLQYDAILRVTYLTQAEGGRRRPIVLGEVHYGCPVSVNGSYYDCRFLSASSSILIPGHTYEIAVKFLSPNLVLSLLHVGTSVRLRESRDIAFGHVVDVAKHESSD</sequence>
<keyword evidence="1" id="KW-0547">Nucleotide-binding</keyword>
<organism evidence="3 4">
    <name type="scientific">Thalassoglobus neptunius</name>
    <dbReference type="NCBI Taxonomy" id="1938619"/>
    <lineage>
        <taxon>Bacteria</taxon>
        <taxon>Pseudomonadati</taxon>
        <taxon>Planctomycetota</taxon>
        <taxon>Planctomycetia</taxon>
        <taxon>Planctomycetales</taxon>
        <taxon>Planctomycetaceae</taxon>
        <taxon>Thalassoglobus</taxon>
    </lineage>
</organism>